<reference evidence="11" key="1">
    <citation type="submission" date="2020-06" db="EMBL/GenBank/DDBJ databases">
        <title>Draft genome of Bugula neritina, a colonial animal packing powerful symbionts and potential medicines.</title>
        <authorList>
            <person name="Rayko M."/>
        </authorList>
    </citation>
    <scope>NUCLEOTIDE SEQUENCE [LARGE SCALE GENOMIC DNA]</scope>
    <source>
        <strain evidence="11">Kwan_BN1</strain>
    </source>
</reference>
<keyword evidence="5" id="KW-0238">DNA-binding</keyword>
<keyword evidence="6" id="KW-0804">Transcription</keyword>
<keyword evidence="4" id="KW-0805">Transcription regulation</keyword>
<comment type="caution">
    <text evidence="11">The sequence shown here is derived from an EMBL/GenBank/DDBJ whole genome shotgun (WGS) entry which is preliminary data.</text>
</comment>
<name>A0A7J7KIP3_BUGNE</name>
<dbReference type="CDD" id="cd07980">
    <property type="entry name" value="TFIIF_beta"/>
    <property type="match status" value="1"/>
</dbReference>
<dbReference type="SUPFAM" id="SSF46785">
    <property type="entry name" value="Winged helix' DNA-binding domain"/>
    <property type="match status" value="1"/>
</dbReference>
<dbReference type="GO" id="GO:0005674">
    <property type="term" value="C:transcription factor TFIIF complex"/>
    <property type="evidence" value="ECO:0007669"/>
    <property type="project" value="InterPro"/>
</dbReference>
<feature type="domain" description="TFIIF beta subunit HTH" evidence="9">
    <location>
        <begin position="176"/>
        <end position="239"/>
    </location>
</feature>
<dbReference type="Gene3D" id="1.10.10.10">
    <property type="entry name" value="Winged helix-like DNA-binding domain superfamily/Winged helix DNA-binding domain"/>
    <property type="match status" value="1"/>
</dbReference>
<dbReference type="SUPFAM" id="SSF50916">
    <property type="entry name" value="Rap30/74 interaction domains"/>
    <property type="match status" value="1"/>
</dbReference>
<evidence type="ECO:0000256" key="6">
    <source>
        <dbReference type="ARBA" id="ARBA00023163"/>
    </source>
</evidence>
<evidence type="ECO:0000256" key="5">
    <source>
        <dbReference type="ARBA" id="ARBA00023125"/>
    </source>
</evidence>
<dbReference type="InterPro" id="IPR036388">
    <property type="entry name" value="WH-like_DNA-bd_sf"/>
</dbReference>
<evidence type="ECO:0000256" key="3">
    <source>
        <dbReference type="ARBA" id="ARBA00020815"/>
    </source>
</evidence>
<dbReference type="Proteomes" id="UP000593567">
    <property type="component" value="Unassembled WGS sequence"/>
</dbReference>
<gene>
    <name evidence="11" type="ORF">EB796_003111</name>
</gene>
<organism evidence="11 12">
    <name type="scientific">Bugula neritina</name>
    <name type="common">Brown bryozoan</name>
    <name type="synonym">Sertularia neritina</name>
    <dbReference type="NCBI Taxonomy" id="10212"/>
    <lineage>
        <taxon>Eukaryota</taxon>
        <taxon>Metazoa</taxon>
        <taxon>Spiralia</taxon>
        <taxon>Lophotrochozoa</taxon>
        <taxon>Bryozoa</taxon>
        <taxon>Gymnolaemata</taxon>
        <taxon>Cheilostomatida</taxon>
        <taxon>Flustrina</taxon>
        <taxon>Buguloidea</taxon>
        <taxon>Bugulidae</taxon>
        <taxon>Bugula</taxon>
    </lineage>
</organism>
<dbReference type="GO" id="GO:0003677">
    <property type="term" value="F:DNA binding"/>
    <property type="evidence" value="ECO:0007669"/>
    <property type="project" value="UniProtKB-KW"/>
</dbReference>
<comment type="subcellular location">
    <subcellularLocation>
        <location evidence="1">Nucleus</location>
    </subcellularLocation>
</comment>
<dbReference type="GO" id="GO:0006367">
    <property type="term" value="P:transcription initiation at RNA polymerase II promoter"/>
    <property type="evidence" value="ECO:0007669"/>
    <property type="project" value="InterPro"/>
</dbReference>
<protein>
    <recommendedName>
        <fullName evidence="3">General transcription factor IIF subunit 2</fullName>
    </recommendedName>
    <alternativeName>
        <fullName evidence="8">Transcription initiation factor IIF subunit beta</fullName>
    </alternativeName>
</protein>
<dbReference type="Pfam" id="PF02270">
    <property type="entry name" value="TFIIF_beta"/>
    <property type="match status" value="1"/>
</dbReference>
<dbReference type="InterPro" id="IPR011039">
    <property type="entry name" value="TFIIF_interaction"/>
</dbReference>
<dbReference type="InterPro" id="IPR040504">
    <property type="entry name" value="TFIIF_beta_N"/>
</dbReference>
<evidence type="ECO:0000259" key="9">
    <source>
        <dbReference type="Pfam" id="PF02270"/>
    </source>
</evidence>
<dbReference type="GO" id="GO:0006368">
    <property type="term" value="P:transcription elongation by RNA polymerase II"/>
    <property type="evidence" value="ECO:0007669"/>
    <property type="project" value="UniProtKB-ARBA"/>
</dbReference>
<dbReference type="InterPro" id="IPR040450">
    <property type="entry name" value="TFIIF_beta_HTH"/>
</dbReference>
<evidence type="ECO:0000259" key="10">
    <source>
        <dbReference type="Pfam" id="PF17683"/>
    </source>
</evidence>
<dbReference type="InterPro" id="IPR003196">
    <property type="entry name" value="TFIIF_beta"/>
</dbReference>
<feature type="domain" description="TFIIF beta subunit N-terminal" evidence="10">
    <location>
        <begin position="24"/>
        <end position="149"/>
    </location>
</feature>
<dbReference type="PANTHER" id="PTHR10445:SF0">
    <property type="entry name" value="GENERAL TRANSCRIPTION FACTOR IIF SUBUNIT 2"/>
    <property type="match status" value="1"/>
</dbReference>
<dbReference type="PANTHER" id="PTHR10445">
    <property type="entry name" value="GENERAL TRANSCRIPTION FACTOR IIF SUBUNIT 2"/>
    <property type="match status" value="1"/>
</dbReference>
<dbReference type="EMBL" id="VXIV02000394">
    <property type="protein sequence ID" value="KAF6038580.1"/>
    <property type="molecule type" value="Genomic_DNA"/>
</dbReference>
<sequence length="244" mass="27865">MADNKDGILDPHIPRVVESQLASKGVWLVKVPKYLAEKMKSASGEIGKIKTTMGSAGKPEVLFCLNENLKSSGDETTPTTHRFIMSAGFSQNLTVLTETDNGGLALEGKVIQRMECRPHGDQHYMKYKKHQVEESNKPKRYVMQIDKPVNTYKPVSNHAHLAEHEAKKKADGKRSRDDAEKVKEVLFKAFERHQYYTLRDLHNLTKQPVAHLKEVLHSICVYNKKAPHKNMYELKPEYRHYGAE</sequence>
<accession>A0A7J7KIP3</accession>
<proteinExistence type="inferred from homology"/>
<evidence type="ECO:0000256" key="4">
    <source>
        <dbReference type="ARBA" id="ARBA00023015"/>
    </source>
</evidence>
<dbReference type="InterPro" id="IPR036390">
    <property type="entry name" value="WH_DNA-bd_sf"/>
</dbReference>
<evidence type="ECO:0000256" key="1">
    <source>
        <dbReference type="ARBA" id="ARBA00004123"/>
    </source>
</evidence>
<keyword evidence="7" id="KW-0539">Nucleus</keyword>
<dbReference type="OrthoDB" id="26094at2759"/>
<comment type="similarity">
    <text evidence="2">Belongs to the TFIIF beta subunit family.</text>
</comment>
<evidence type="ECO:0000256" key="7">
    <source>
        <dbReference type="ARBA" id="ARBA00023242"/>
    </source>
</evidence>
<dbReference type="FunFam" id="1.10.10.10:FF:000035">
    <property type="entry name" value="General transcription factor IIF subunit 2"/>
    <property type="match status" value="1"/>
</dbReference>
<dbReference type="AlphaFoldDB" id="A0A7J7KIP3"/>
<keyword evidence="12" id="KW-1185">Reference proteome</keyword>
<dbReference type="Pfam" id="PF17683">
    <property type="entry name" value="TFIIF_beta_N"/>
    <property type="match status" value="1"/>
</dbReference>
<evidence type="ECO:0000313" key="11">
    <source>
        <dbReference type="EMBL" id="KAF6038580.1"/>
    </source>
</evidence>
<evidence type="ECO:0000313" key="12">
    <source>
        <dbReference type="Proteomes" id="UP000593567"/>
    </source>
</evidence>
<evidence type="ECO:0000256" key="2">
    <source>
        <dbReference type="ARBA" id="ARBA00009543"/>
    </source>
</evidence>
<evidence type="ECO:0000256" key="8">
    <source>
        <dbReference type="ARBA" id="ARBA00033388"/>
    </source>
</evidence>